<sequence>MITLAPAGSERKPGTRLPLGGNPLCTLAKRDPLRYNLSPTPPETKGDPLATRRQLFGSGVRESAVRPSARRRTRVIGALCACTQDHCHDWVIRQDGLSYLVDRVFGVHLRYRFRLYPTRPQRGALARVFGSCRVVFNDAVAARKLAHSEGLPYPTKALLSRALITEAKRSPKRAWLAEVSAVPLQQALADADRAHRNFFDSLAGKRAGGRVGPPRFKRRSNTQTARFTRNARFALLPCGRLRLPKIGDLKVAWSRELPAEPSSVTIIKTTTGKYYASFVVAVEDDSDMMEPLADSDTETGIDLGLADFAVLRGGKVIQNPRFFKRLERRLKKAQRALSRRVMGSANRAKSRIKVALVYEKIKNSRSDWINKQVATIVAENQGIYVEDLHVKALIRGHAAKSWHDAAAGMFLTRLESKAARAGRTFARVDRFFPSTRLCSACGDLTGPKGVAELGVRKWTCGCGAVHDRDQNAEINIRREGKRLVAAGQADT</sequence>
<comment type="similarity">
    <text evidence="1">In the C-terminal section; belongs to the transposase 35 family.</text>
</comment>
<dbReference type="Proteomes" id="UP001144313">
    <property type="component" value="Unassembled WGS sequence"/>
</dbReference>
<comment type="caution">
    <text evidence="11">The sequence shown here is derived from an EMBL/GenBank/DDBJ whole genome shotgun (WGS) entry which is preliminary data.</text>
</comment>
<dbReference type="InterPro" id="IPR010095">
    <property type="entry name" value="Cas12f1-like_TNB"/>
</dbReference>
<dbReference type="Pfam" id="PF07282">
    <property type="entry name" value="Cas12f1-like_TNB"/>
    <property type="match status" value="1"/>
</dbReference>
<dbReference type="InterPro" id="IPR021027">
    <property type="entry name" value="Transposase_put_HTH"/>
</dbReference>
<evidence type="ECO:0000256" key="3">
    <source>
        <dbReference type="ARBA" id="ARBA00022723"/>
    </source>
</evidence>
<evidence type="ECO:0000313" key="12">
    <source>
        <dbReference type="Proteomes" id="UP001144313"/>
    </source>
</evidence>
<evidence type="ECO:0000256" key="5">
    <source>
        <dbReference type="ARBA" id="ARBA00023125"/>
    </source>
</evidence>
<name>A0A9W6G9X3_9ACTN</name>
<evidence type="ECO:0000256" key="2">
    <source>
        <dbReference type="ARBA" id="ARBA00022578"/>
    </source>
</evidence>
<organism evidence="11 12">
    <name type="scientific">Glycomyces algeriensis</name>
    <dbReference type="NCBI Taxonomy" id="256037"/>
    <lineage>
        <taxon>Bacteria</taxon>
        <taxon>Bacillati</taxon>
        <taxon>Actinomycetota</taxon>
        <taxon>Actinomycetes</taxon>
        <taxon>Glycomycetales</taxon>
        <taxon>Glycomycetaceae</taxon>
        <taxon>Glycomyces</taxon>
    </lineage>
</organism>
<dbReference type="AlphaFoldDB" id="A0A9W6G9X3"/>
<keyword evidence="12" id="KW-1185">Reference proteome</keyword>
<reference evidence="11" key="1">
    <citation type="submission" date="2022-12" db="EMBL/GenBank/DDBJ databases">
        <title>Reference genome sequencing for broad-spectrum identification of bacterial and archaeal isolates by mass spectrometry.</title>
        <authorList>
            <person name="Sekiguchi Y."/>
            <person name="Tourlousse D.M."/>
        </authorList>
    </citation>
    <scope>NUCLEOTIDE SEQUENCE</scope>
    <source>
        <strain evidence="11">LLR39Z86</strain>
    </source>
</reference>
<feature type="domain" description="Transposase putative helix-turn-helix" evidence="10">
    <location>
        <begin position="108"/>
        <end position="149"/>
    </location>
</feature>
<keyword evidence="6" id="KW-0233">DNA recombination</keyword>
<dbReference type="Pfam" id="PF01385">
    <property type="entry name" value="OrfB_IS605"/>
    <property type="match status" value="1"/>
</dbReference>
<accession>A0A9W6G9X3</accession>
<feature type="region of interest" description="Disordered" evidence="7">
    <location>
        <begin position="1"/>
        <end position="21"/>
    </location>
</feature>
<evidence type="ECO:0000256" key="7">
    <source>
        <dbReference type="SAM" id="MobiDB-lite"/>
    </source>
</evidence>
<protein>
    <submittedName>
        <fullName evidence="11">Transposase</fullName>
    </submittedName>
</protein>
<evidence type="ECO:0000256" key="6">
    <source>
        <dbReference type="ARBA" id="ARBA00023172"/>
    </source>
</evidence>
<dbReference type="InterPro" id="IPR001959">
    <property type="entry name" value="Transposase"/>
</dbReference>
<gene>
    <name evidence="11" type="ORF">GALLR39Z86_27830</name>
</gene>
<dbReference type="GO" id="GO:0006310">
    <property type="term" value="P:DNA recombination"/>
    <property type="evidence" value="ECO:0007669"/>
    <property type="project" value="UniProtKB-KW"/>
</dbReference>
<feature type="domain" description="Cas12f1-like TNB" evidence="9">
    <location>
        <begin position="408"/>
        <end position="476"/>
    </location>
</feature>
<dbReference type="Pfam" id="PF12323">
    <property type="entry name" value="HTH_OrfB_IS605"/>
    <property type="match status" value="1"/>
</dbReference>
<dbReference type="GO" id="GO:0032196">
    <property type="term" value="P:transposition"/>
    <property type="evidence" value="ECO:0007669"/>
    <property type="project" value="UniProtKB-KW"/>
</dbReference>
<evidence type="ECO:0000256" key="1">
    <source>
        <dbReference type="ARBA" id="ARBA00008761"/>
    </source>
</evidence>
<evidence type="ECO:0000259" key="9">
    <source>
        <dbReference type="Pfam" id="PF07282"/>
    </source>
</evidence>
<evidence type="ECO:0000259" key="10">
    <source>
        <dbReference type="Pfam" id="PF12323"/>
    </source>
</evidence>
<evidence type="ECO:0000313" key="11">
    <source>
        <dbReference type="EMBL" id="GLI42933.1"/>
    </source>
</evidence>
<proteinExistence type="inferred from homology"/>
<feature type="domain" description="Probable transposase IS891/IS1136/IS1341" evidence="8">
    <location>
        <begin position="278"/>
        <end position="393"/>
    </location>
</feature>
<keyword evidence="4" id="KW-0862">Zinc</keyword>
<evidence type="ECO:0000259" key="8">
    <source>
        <dbReference type="Pfam" id="PF01385"/>
    </source>
</evidence>
<keyword evidence="5" id="KW-0238">DNA-binding</keyword>
<evidence type="ECO:0000256" key="4">
    <source>
        <dbReference type="ARBA" id="ARBA00022833"/>
    </source>
</evidence>
<keyword evidence="2" id="KW-0815">Transposition</keyword>
<keyword evidence="3" id="KW-0479">Metal-binding</keyword>
<dbReference type="EMBL" id="BSDT01000001">
    <property type="protein sequence ID" value="GLI42933.1"/>
    <property type="molecule type" value="Genomic_DNA"/>
</dbReference>
<dbReference type="NCBIfam" id="NF040570">
    <property type="entry name" value="guided_TnpB"/>
    <property type="match status" value="1"/>
</dbReference>
<dbReference type="GO" id="GO:0003677">
    <property type="term" value="F:DNA binding"/>
    <property type="evidence" value="ECO:0007669"/>
    <property type="project" value="UniProtKB-KW"/>
</dbReference>
<dbReference type="GO" id="GO:0046872">
    <property type="term" value="F:metal ion binding"/>
    <property type="evidence" value="ECO:0007669"/>
    <property type="project" value="UniProtKB-KW"/>
</dbReference>